<dbReference type="GO" id="GO:0031012">
    <property type="term" value="C:extracellular matrix"/>
    <property type="evidence" value="ECO:0007669"/>
    <property type="project" value="TreeGrafter"/>
</dbReference>
<dbReference type="InterPro" id="IPR036691">
    <property type="entry name" value="Endo/exonu/phosph_ase_sf"/>
</dbReference>
<dbReference type="InterPro" id="IPR043502">
    <property type="entry name" value="DNA/RNA_pol_sf"/>
</dbReference>
<dbReference type="GO" id="GO:0003824">
    <property type="term" value="F:catalytic activity"/>
    <property type="evidence" value="ECO:0007669"/>
    <property type="project" value="InterPro"/>
</dbReference>
<accession>A0A016V7Q8</accession>
<evidence type="ECO:0000313" key="3">
    <source>
        <dbReference type="Proteomes" id="UP000024635"/>
    </source>
</evidence>
<dbReference type="InterPro" id="IPR000477">
    <property type="entry name" value="RT_dom"/>
</dbReference>
<dbReference type="GO" id="GO:0061343">
    <property type="term" value="P:cell adhesion involved in heart morphogenesis"/>
    <property type="evidence" value="ECO:0007669"/>
    <property type="project" value="TreeGrafter"/>
</dbReference>
<dbReference type="GO" id="GO:0007508">
    <property type="term" value="P:larval heart development"/>
    <property type="evidence" value="ECO:0007669"/>
    <property type="project" value="TreeGrafter"/>
</dbReference>
<dbReference type="AlphaFoldDB" id="A0A016V7Q8"/>
<dbReference type="PANTHER" id="PTHR33395">
    <property type="entry name" value="TRANSCRIPTASE, PUTATIVE-RELATED-RELATED"/>
    <property type="match status" value="1"/>
</dbReference>
<feature type="domain" description="Reverse transcriptase" evidence="1">
    <location>
        <begin position="705"/>
        <end position="935"/>
    </location>
</feature>
<dbReference type="Pfam" id="PF14529">
    <property type="entry name" value="Exo_endo_phos_2"/>
    <property type="match status" value="1"/>
</dbReference>
<dbReference type="Gene3D" id="3.60.10.10">
    <property type="entry name" value="Endonuclease/exonuclease/phosphatase"/>
    <property type="match status" value="1"/>
</dbReference>
<dbReference type="PROSITE" id="PS50878">
    <property type="entry name" value="RT_POL"/>
    <property type="match status" value="1"/>
</dbReference>
<dbReference type="PANTHER" id="PTHR33395:SF22">
    <property type="entry name" value="REVERSE TRANSCRIPTASE DOMAIN-CONTAINING PROTEIN"/>
    <property type="match status" value="1"/>
</dbReference>
<dbReference type="Pfam" id="PF00078">
    <property type="entry name" value="RVT_1"/>
    <property type="match status" value="1"/>
</dbReference>
<protein>
    <recommendedName>
        <fullName evidence="1">Reverse transcriptase domain-containing protein</fullName>
    </recommendedName>
</protein>
<evidence type="ECO:0000313" key="2">
    <source>
        <dbReference type="EMBL" id="EYC23316.1"/>
    </source>
</evidence>
<comment type="caution">
    <text evidence="2">The sequence shown here is derived from an EMBL/GenBank/DDBJ whole genome shotgun (WGS) entry which is preliminary data.</text>
</comment>
<reference evidence="3" key="1">
    <citation type="journal article" date="2015" name="Nat. Genet.">
        <title>The genome and transcriptome of the zoonotic hookworm Ancylostoma ceylanicum identify infection-specific gene families.</title>
        <authorList>
            <person name="Schwarz E.M."/>
            <person name="Hu Y."/>
            <person name="Antoshechkin I."/>
            <person name="Miller M.M."/>
            <person name="Sternberg P.W."/>
            <person name="Aroian R.V."/>
        </authorList>
    </citation>
    <scope>NUCLEOTIDE SEQUENCE</scope>
    <source>
        <strain evidence="3">HY135</strain>
    </source>
</reference>
<keyword evidence="3" id="KW-1185">Reference proteome</keyword>
<proteinExistence type="predicted"/>
<organism evidence="2 3">
    <name type="scientific">Ancylostoma ceylanicum</name>
    <dbReference type="NCBI Taxonomy" id="53326"/>
    <lineage>
        <taxon>Eukaryota</taxon>
        <taxon>Metazoa</taxon>
        <taxon>Ecdysozoa</taxon>
        <taxon>Nematoda</taxon>
        <taxon>Chromadorea</taxon>
        <taxon>Rhabditida</taxon>
        <taxon>Rhabditina</taxon>
        <taxon>Rhabditomorpha</taxon>
        <taxon>Strongyloidea</taxon>
        <taxon>Ancylostomatidae</taxon>
        <taxon>Ancylostomatinae</taxon>
        <taxon>Ancylostoma</taxon>
    </lineage>
</organism>
<dbReference type="SUPFAM" id="SSF56672">
    <property type="entry name" value="DNA/RNA polymerases"/>
    <property type="match status" value="1"/>
</dbReference>
<dbReference type="STRING" id="53326.A0A016V7Q8"/>
<evidence type="ECO:0000259" key="1">
    <source>
        <dbReference type="PROSITE" id="PS50878"/>
    </source>
</evidence>
<dbReference type="Proteomes" id="UP000024635">
    <property type="component" value="Unassembled WGS sequence"/>
</dbReference>
<dbReference type="CDD" id="cd01650">
    <property type="entry name" value="RT_nLTR_like"/>
    <property type="match status" value="1"/>
</dbReference>
<dbReference type="OrthoDB" id="9395155at2759"/>
<dbReference type="InterPro" id="IPR005135">
    <property type="entry name" value="Endo/exonuclease/phosphatase"/>
</dbReference>
<name>A0A016V7Q8_9BILA</name>
<sequence>MASRSVSTLQKNAGNTNAKKRISADLTSDEIAAALQQLHGDKKTPVFLKTLITHMIDVQEKLTTILVQNQELQSQVEKLRDENCNLRLALADAESKISSSARAGEQNFSNSVDEKERLRSVVIHGIPESTALKSTDRANHDYNVIIDLLSHLDVECIPQAVYRLGKPNSTKSRLIKVMFSSNFFQKLTLKRASRLPSTPYKGAFIRPSLPKEERYRNREARRAKHNSTDFANQLTDVHVTRNIDSKTTSKNISPLKFVIRKLNCDVVIITETWLNGSCDLTPILGDLCDDFNYVRCDRIQKKGGGVVILIKRYIAFETKWLEAVPDAYEVLCCDLKLLRSTVRITGIYRTPSCNLSNTIKLSNVISDLSSLEGHHVVSGDFNLPDIDWSEGIPTSTTTISKHFIDMCQSCKLHQYVCTPTRGGHILDLVLSNYKDSVKNINVNSPVGSSDHCSLSYTITASVDPPTYRLRRAYNKANYDSICQYLCLLDWRTLLECYSCSNEKYEFFLSALQYCIENFVPIEKYPVSYGNLPPNLARLFDLKEKAWVKSQSNPSQENVDYFKLLRSKFDRLLRKYNSYIERKLLQSSSKSSLYRLLNSKLKRSLHIPTLKDDDGTTAIADDAKASILAKHFQKSFSDNSSDVKWSTVEIPCTSKDSSVWFYKEEIYEILSKLPLSYSVTPDDVPPYFIRKVAIAIAYPLEHIFNFSFMHGDVPDRWKHAFVTPIPKKAPFCLVSNYRPISITSVFARTFEKILKSAILKHLETNNILPEEQFGFRAGRSTETLMLSTLEDWTDTLDQGNNIDVVYFDFAKAFDKVPSAELIYKLGLIGLHPRLIKWIKNFISGRSFQVKVNECFSEICPVTSGVPQGGVLSPILFIIYTREIPGLIYRYNVSCKMFADDIKIYKNVLDSADHVTLQSAIDAIYDWIYAKYETQLR</sequence>
<gene>
    <name evidence="2" type="primary">Acey_s0015.g2585</name>
    <name evidence="2" type="ORF">Y032_0015g2585</name>
</gene>
<dbReference type="EMBL" id="JARK01001351">
    <property type="protein sequence ID" value="EYC23316.1"/>
    <property type="molecule type" value="Genomic_DNA"/>
</dbReference>
<dbReference type="SUPFAM" id="SSF56219">
    <property type="entry name" value="DNase I-like"/>
    <property type="match status" value="1"/>
</dbReference>